<dbReference type="PANTHER" id="PTHR36693">
    <property type="entry name" value="GH02722P"/>
    <property type="match status" value="1"/>
</dbReference>
<dbReference type="EMBL" id="GL732527">
    <property type="protein sequence ID" value="EFX87763.1"/>
    <property type="molecule type" value="Genomic_DNA"/>
</dbReference>
<dbReference type="Proteomes" id="UP000000305">
    <property type="component" value="Unassembled WGS sequence"/>
</dbReference>
<dbReference type="InterPro" id="IPR032072">
    <property type="entry name" value="DUF4807"/>
</dbReference>
<protein>
    <submittedName>
        <fullName evidence="1">Uncharacterized protein</fullName>
    </submittedName>
</protein>
<keyword evidence="2" id="KW-1185">Reference proteome</keyword>
<proteinExistence type="predicted"/>
<evidence type="ECO:0000313" key="1">
    <source>
        <dbReference type="EMBL" id="EFX87763.1"/>
    </source>
</evidence>
<dbReference type="PANTHER" id="PTHR36693:SF1">
    <property type="entry name" value="GH02722P"/>
    <property type="match status" value="1"/>
</dbReference>
<dbReference type="eggNOG" id="ENOG502S1K4">
    <property type="taxonomic scope" value="Eukaryota"/>
</dbReference>
<dbReference type="STRING" id="6669.E9FYI1"/>
<gene>
    <name evidence="1" type="ORF">DAPPUDRAFT_221500</name>
</gene>
<dbReference type="KEGG" id="dpx:DAPPUDRAFT_221500"/>
<dbReference type="FunCoup" id="E9FYI1">
    <property type="interactions" value="39"/>
</dbReference>
<dbReference type="InParanoid" id="E9FYI1"/>
<evidence type="ECO:0000313" key="2">
    <source>
        <dbReference type="Proteomes" id="UP000000305"/>
    </source>
</evidence>
<dbReference type="HOGENOM" id="CLU_1176479_0_0_1"/>
<organism evidence="1 2">
    <name type="scientific">Daphnia pulex</name>
    <name type="common">Water flea</name>
    <dbReference type="NCBI Taxonomy" id="6669"/>
    <lineage>
        <taxon>Eukaryota</taxon>
        <taxon>Metazoa</taxon>
        <taxon>Ecdysozoa</taxon>
        <taxon>Arthropoda</taxon>
        <taxon>Crustacea</taxon>
        <taxon>Branchiopoda</taxon>
        <taxon>Diplostraca</taxon>
        <taxon>Cladocera</taxon>
        <taxon>Anomopoda</taxon>
        <taxon>Daphniidae</taxon>
        <taxon>Daphnia</taxon>
    </lineage>
</organism>
<dbReference type="Pfam" id="PF16065">
    <property type="entry name" value="DUF4807"/>
    <property type="match status" value="1"/>
</dbReference>
<accession>E9FYI1</accession>
<name>E9FYI1_DAPPU</name>
<sequence length="236" mass="27321">MSKKLVVLARFSEYGIPESTVFILNKKKSSKDYPQILDKCDTSNVDEISFYCMDVHAASFLRSEIQRSSFLRRQVWKNHSTLLETGAVVLQILLKEPIRYHMDQRFGSQVQLLVNEKIELDHIMSCLSTLGGAFSSLGDQFLDCAKIAGKISLQQYKIAEKLCDPVTLMRCQLYLSISLIQCNRFKNAKIVITSVYRSMKSRPEELQDKRVISMCLGIWAKLKYHWYLEKKQIYIT</sequence>
<dbReference type="OrthoDB" id="121932at2759"/>
<dbReference type="AlphaFoldDB" id="E9FYI1"/>
<reference evidence="1 2" key="1">
    <citation type="journal article" date="2011" name="Science">
        <title>The ecoresponsive genome of Daphnia pulex.</title>
        <authorList>
            <person name="Colbourne J.K."/>
            <person name="Pfrender M.E."/>
            <person name="Gilbert D."/>
            <person name="Thomas W.K."/>
            <person name="Tucker A."/>
            <person name="Oakley T.H."/>
            <person name="Tokishita S."/>
            <person name="Aerts A."/>
            <person name="Arnold G.J."/>
            <person name="Basu M.K."/>
            <person name="Bauer D.J."/>
            <person name="Caceres C.E."/>
            <person name="Carmel L."/>
            <person name="Casola C."/>
            <person name="Choi J.H."/>
            <person name="Detter J.C."/>
            <person name="Dong Q."/>
            <person name="Dusheyko S."/>
            <person name="Eads B.D."/>
            <person name="Frohlich T."/>
            <person name="Geiler-Samerotte K.A."/>
            <person name="Gerlach D."/>
            <person name="Hatcher P."/>
            <person name="Jogdeo S."/>
            <person name="Krijgsveld J."/>
            <person name="Kriventseva E.V."/>
            <person name="Kultz D."/>
            <person name="Laforsch C."/>
            <person name="Lindquist E."/>
            <person name="Lopez J."/>
            <person name="Manak J.R."/>
            <person name="Muller J."/>
            <person name="Pangilinan J."/>
            <person name="Patwardhan R.P."/>
            <person name="Pitluck S."/>
            <person name="Pritham E.J."/>
            <person name="Rechtsteiner A."/>
            <person name="Rho M."/>
            <person name="Rogozin I.B."/>
            <person name="Sakarya O."/>
            <person name="Salamov A."/>
            <person name="Schaack S."/>
            <person name="Shapiro H."/>
            <person name="Shiga Y."/>
            <person name="Skalitzky C."/>
            <person name="Smith Z."/>
            <person name="Souvorov A."/>
            <person name="Sung W."/>
            <person name="Tang Z."/>
            <person name="Tsuchiya D."/>
            <person name="Tu H."/>
            <person name="Vos H."/>
            <person name="Wang M."/>
            <person name="Wolf Y.I."/>
            <person name="Yamagata H."/>
            <person name="Yamada T."/>
            <person name="Ye Y."/>
            <person name="Shaw J.R."/>
            <person name="Andrews J."/>
            <person name="Crease T.J."/>
            <person name="Tang H."/>
            <person name="Lucas S.M."/>
            <person name="Robertson H.M."/>
            <person name="Bork P."/>
            <person name="Koonin E.V."/>
            <person name="Zdobnov E.M."/>
            <person name="Grigoriev I.V."/>
            <person name="Lynch M."/>
            <person name="Boore J.L."/>
        </authorList>
    </citation>
    <scope>NUCLEOTIDE SEQUENCE [LARGE SCALE GENOMIC DNA]</scope>
</reference>